<dbReference type="Pfam" id="PF18951">
    <property type="entry name" value="DUF5695"/>
    <property type="match status" value="1"/>
</dbReference>
<dbReference type="EMBL" id="QGMK01000716">
    <property type="protein sequence ID" value="TVY80290.1"/>
    <property type="molecule type" value="Genomic_DNA"/>
</dbReference>
<dbReference type="AlphaFoldDB" id="A0A8T9C935"/>
<reference evidence="2 3" key="1">
    <citation type="submission" date="2018-05" db="EMBL/GenBank/DDBJ databases">
        <title>Genome sequencing and assembly of the regulated plant pathogen Lachnellula willkommii and related sister species for the development of diagnostic species identification markers.</title>
        <authorList>
            <person name="Giroux E."/>
            <person name="Bilodeau G."/>
        </authorList>
    </citation>
    <scope>NUCLEOTIDE SEQUENCE [LARGE SCALE GENOMIC DNA]</scope>
    <source>
        <strain evidence="2 3">CBS 268.59</strain>
    </source>
</reference>
<feature type="chain" id="PRO_5035855810" description="Glycoside hydrolase family 43 protein" evidence="1">
    <location>
        <begin position="22"/>
        <end position="896"/>
    </location>
</feature>
<dbReference type="OrthoDB" id="2730619at2759"/>
<gene>
    <name evidence="2" type="ORF">LSUE1_G007852</name>
</gene>
<feature type="signal peptide" evidence="1">
    <location>
        <begin position="1"/>
        <end position="21"/>
    </location>
</feature>
<proteinExistence type="predicted"/>
<comment type="caution">
    <text evidence="2">The sequence shown here is derived from an EMBL/GenBank/DDBJ whole genome shotgun (WGS) entry which is preliminary data.</text>
</comment>
<protein>
    <recommendedName>
        <fullName evidence="4">Glycoside hydrolase family 43 protein</fullName>
    </recommendedName>
</protein>
<name>A0A8T9C935_9HELO</name>
<accession>A0A8T9C935</accession>
<dbReference type="InterPro" id="IPR043750">
    <property type="entry name" value="DUF5695"/>
</dbReference>
<keyword evidence="1" id="KW-0732">Signal</keyword>
<keyword evidence="3" id="KW-1185">Reference proteome</keyword>
<organism evidence="2 3">
    <name type="scientific">Lachnellula suecica</name>
    <dbReference type="NCBI Taxonomy" id="602035"/>
    <lineage>
        <taxon>Eukaryota</taxon>
        <taxon>Fungi</taxon>
        <taxon>Dikarya</taxon>
        <taxon>Ascomycota</taxon>
        <taxon>Pezizomycotina</taxon>
        <taxon>Leotiomycetes</taxon>
        <taxon>Helotiales</taxon>
        <taxon>Lachnaceae</taxon>
        <taxon>Lachnellula</taxon>
    </lineage>
</organism>
<dbReference type="Proteomes" id="UP000469558">
    <property type="component" value="Unassembled WGS sequence"/>
</dbReference>
<evidence type="ECO:0000313" key="3">
    <source>
        <dbReference type="Proteomes" id="UP000469558"/>
    </source>
</evidence>
<evidence type="ECO:0008006" key="4">
    <source>
        <dbReference type="Google" id="ProtNLM"/>
    </source>
</evidence>
<evidence type="ECO:0000256" key="1">
    <source>
        <dbReference type="SAM" id="SignalP"/>
    </source>
</evidence>
<sequence length="896" mass="98302">MYWPWLLAGFLGIYIVPSSCAYISFNSSVFNVKLDDASRTLASLSPKSLPSFDFSPFDLLANRSQDGNYHTGDINFRYRKVVQSSWTSVDTATKRVPVLSKPASQSQFSVSNLSPTIPASLPFNITKAWGFEDGDMLLSVTMVNNGADKLEIGAFGFPIEFNSIFTGRTAVEVQTKCSLTDPNIGLHGGYLRVTPLSGTGPALVVTPLNHTPFEAWRFLPEDESTTLAYQSQTFEGFYSWEVFSKAYAENEWNSTVPWNTGSSTTLTAGQSITLGLRFSLAESISSIDTAVVKSGTPLARGLPGFIIPVDLDSYLYLNYTSPVSSIASSPLSAITFTETGPGTYKLSPSTSTWGRVRVEIMYSDNKTQTVHYYVTKSAPEAISDLGNFLTTSQWFTDTSDPFKRVPSVITYDRSVNRQVTQDPRVWIAGLSDEAGAGSWLAAAMKQAAQPNEGEVAKLEQFIHGVLWGTLQNPDFSVKKSVFFYQPGAVSYNYDTSINWANWWSWDETDAFNTRRAYDYVHVTAAYWAIYRVARAYPSLVSKANWECYLNQSYHTVVYSMSNDASGNSNTDYSDDGLMGETVFGELLEDLKRENLTSEAANLESLMKKRADLWNSQAVPYGSEMAWDSTGQEGVYYWSDYFGMTTTATKTINSILGYMPTVSHWAWNGNARRYWDNIYGGKLQRIERQGHHYGSGLNALPLLAHFQANPTDSYALRVGFAGNSGPLSNIDAEGFASASFHTWPETLAWDAYSGDYGPNFVGLVLGSGTYVVQDPELGLVAYGGRLVTGNDGTVTVQPRDAVRRKVYLAMYGMQFSIDAGAIESVKYGNDTVVITVAPSVDGLTSMALAESAVLWIEKKANVGGKTTIAVDKGLEVSRGGWKVDLASGAHSVNATFS</sequence>
<evidence type="ECO:0000313" key="2">
    <source>
        <dbReference type="EMBL" id="TVY80290.1"/>
    </source>
</evidence>